<dbReference type="EMBL" id="SMAN01000016">
    <property type="protein sequence ID" value="TCT19929.1"/>
    <property type="molecule type" value="Genomic_DNA"/>
</dbReference>
<evidence type="ECO:0000256" key="3">
    <source>
        <dbReference type="ARBA" id="ARBA00023235"/>
    </source>
</evidence>
<dbReference type="Gene3D" id="3.30.70.1560">
    <property type="entry name" value="Alpha-L RNA-binding motif"/>
    <property type="match status" value="1"/>
</dbReference>
<dbReference type="InterPro" id="IPR020103">
    <property type="entry name" value="PsdUridine_synth_cat_dom_sf"/>
</dbReference>
<dbReference type="InterPro" id="IPR020094">
    <property type="entry name" value="TruA/RsuA/RluB/E/F_N"/>
</dbReference>
<dbReference type="FunFam" id="3.30.70.1560:FF:000001">
    <property type="entry name" value="Pseudouridine synthase"/>
    <property type="match status" value="1"/>
</dbReference>
<dbReference type="Proteomes" id="UP000294650">
    <property type="component" value="Unassembled WGS sequence"/>
</dbReference>
<dbReference type="GO" id="GO:0000455">
    <property type="term" value="P:enzyme-directed rRNA pseudouridine synthesis"/>
    <property type="evidence" value="ECO:0007669"/>
    <property type="project" value="UniProtKB-ARBA"/>
</dbReference>
<dbReference type="InterPro" id="IPR036986">
    <property type="entry name" value="S4_RNA-bd_sf"/>
</dbReference>
<dbReference type="SMART" id="SM00363">
    <property type="entry name" value="S4"/>
    <property type="match status" value="1"/>
</dbReference>
<dbReference type="PROSITE" id="PS50889">
    <property type="entry name" value="S4"/>
    <property type="match status" value="1"/>
</dbReference>
<dbReference type="FunFam" id="3.10.290.10:FF:000003">
    <property type="entry name" value="Pseudouridine synthase"/>
    <property type="match status" value="1"/>
</dbReference>
<comment type="similarity">
    <text evidence="1 5">Belongs to the pseudouridine synthase RsuA family.</text>
</comment>
<dbReference type="InterPro" id="IPR006145">
    <property type="entry name" value="PsdUridine_synth_RsuA/RluA"/>
</dbReference>
<evidence type="ECO:0000256" key="1">
    <source>
        <dbReference type="ARBA" id="ARBA00008348"/>
    </source>
</evidence>
<dbReference type="NCBIfam" id="TIGR00093">
    <property type="entry name" value="pseudouridine synthase"/>
    <property type="match status" value="1"/>
</dbReference>
<keyword evidence="3 5" id="KW-0413">Isomerase</keyword>
<keyword evidence="8" id="KW-1185">Reference proteome</keyword>
<feature type="domain" description="RNA-binding S4" evidence="6">
    <location>
        <begin position="1"/>
        <end position="61"/>
    </location>
</feature>
<dbReference type="CDD" id="cd02553">
    <property type="entry name" value="PseudoU_synth_RsuA"/>
    <property type="match status" value="1"/>
</dbReference>
<evidence type="ECO:0000256" key="5">
    <source>
        <dbReference type="RuleBase" id="RU003887"/>
    </source>
</evidence>
<dbReference type="PANTHER" id="PTHR47683:SF4">
    <property type="entry name" value="PSEUDOURIDINE SYNTHASE"/>
    <property type="match status" value="1"/>
</dbReference>
<gene>
    <name evidence="7" type="ORF">EDD68_11658</name>
</gene>
<dbReference type="GO" id="GO:0120159">
    <property type="term" value="F:rRNA pseudouridine synthase activity"/>
    <property type="evidence" value="ECO:0007669"/>
    <property type="project" value="UniProtKB-ARBA"/>
</dbReference>
<dbReference type="Gene3D" id="3.30.70.580">
    <property type="entry name" value="Pseudouridine synthase I, catalytic domain, N-terminal subdomain"/>
    <property type="match status" value="1"/>
</dbReference>
<evidence type="ECO:0000313" key="7">
    <source>
        <dbReference type="EMBL" id="TCT19929.1"/>
    </source>
</evidence>
<dbReference type="GO" id="GO:0003723">
    <property type="term" value="F:RNA binding"/>
    <property type="evidence" value="ECO:0007669"/>
    <property type="project" value="UniProtKB-KW"/>
</dbReference>
<dbReference type="EC" id="5.4.99.-" evidence="5"/>
<evidence type="ECO:0000256" key="2">
    <source>
        <dbReference type="ARBA" id="ARBA00022884"/>
    </source>
</evidence>
<evidence type="ECO:0000256" key="4">
    <source>
        <dbReference type="PROSITE-ProRule" id="PRU00182"/>
    </source>
</evidence>
<accession>A0A4R3N015</accession>
<dbReference type="Pfam" id="PF00849">
    <property type="entry name" value="PseudoU_synth_2"/>
    <property type="match status" value="1"/>
</dbReference>
<organism evidence="7 8">
    <name type="scientific">Melghiribacillus thermohalophilus</name>
    <dbReference type="NCBI Taxonomy" id="1324956"/>
    <lineage>
        <taxon>Bacteria</taxon>
        <taxon>Bacillati</taxon>
        <taxon>Bacillota</taxon>
        <taxon>Bacilli</taxon>
        <taxon>Bacillales</taxon>
        <taxon>Bacillaceae</taxon>
        <taxon>Melghiribacillus</taxon>
    </lineage>
</organism>
<evidence type="ECO:0000313" key="8">
    <source>
        <dbReference type="Proteomes" id="UP000294650"/>
    </source>
</evidence>
<evidence type="ECO:0000259" key="6">
    <source>
        <dbReference type="SMART" id="SM00363"/>
    </source>
</evidence>
<dbReference type="PROSITE" id="PS01149">
    <property type="entry name" value="PSI_RSU"/>
    <property type="match status" value="1"/>
</dbReference>
<keyword evidence="2 4" id="KW-0694">RNA-binding</keyword>
<dbReference type="InterPro" id="IPR002942">
    <property type="entry name" value="S4_RNA-bd"/>
</dbReference>
<dbReference type="InterPro" id="IPR000748">
    <property type="entry name" value="PsdUridine_synth_RsuA/RluB/E/F"/>
</dbReference>
<dbReference type="Gene3D" id="3.10.290.10">
    <property type="entry name" value="RNA-binding S4 domain"/>
    <property type="match status" value="1"/>
</dbReference>
<dbReference type="InterPro" id="IPR042092">
    <property type="entry name" value="PsdUridine_s_RsuA/RluB/E/F_cat"/>
</dbReference>
<dbReference type="InterPro" id="IPR018496">
    <property type="entry name" value="PsdUridine_synth_RsuA/RluB_CS"/>
</dbReference>
<sequence>MRIDKLLASMGYGSRKEVKRILKKGQVQVDGKTVKDGKIHVEPEQQDVRIMGEKVIYRKHIYLMMNKPAGVISATEDPTETCVTDLLSEAELIFQPFPVGRLDKDTEGLLLLTNDGQLAHRLLSPKKNVDKTYYARVDGVVTDQDVQAFKKGIILNDGYVCKPAELKIIRQGNQSEVYVTITEGKYHQIKRMFQAVEKTVMYLKRIQMGKLELDERLRPGEYRELTDDEMSRLG</sequence>
<proteinExistence type="inferred from homology"/>
<name>A0A4R3N015_9BACI</name>
<dbReference type="InterPro" id="IPR050343">
    <property type="entry name" value="RsuA_PseudoU_synthase"/>
</dbReference>
<dbReference type="SUPFAM" id="SSF55120">
    <property type="entry name" value="Pseudouridine synthase"/>
    <property type="match status" value="1"/>
</dbReference>
<dbReference type="SUPFAM" id="SSF55174">
    <property type="entry name" value="Alpha-L RNA-binding motif"/>
    <property type="match status" value="1"/>
</dbReference>
<protein>
    <recommendedName>
        <fullName evidence="5">Pseudouridine synthase</fullName>
        <ecNumber evidence="5">5.4.99.-</ecNumber>
    </recommendedName>
</protein>
<comment type="caution">
    <text evidence="7">The sequence shown here is derived from an EMBL/GenBank/DDBJ whole genome shotgun (WGS) entry which is preliminary data.</text>
</comment>
<dbReference type="Pfam" id="PF01479">
    <property type="entry name" value="S4"/>
    <property type="match status" value="1"/>
</dbReference>
<reference evidence="7 8" key="1">
    <citation type="submission" date="2019-03" db="EMBL/GenBank/DDBJ databases">
        <title>Genomic Encyclopedia of Type Strains, Phase IV (KMG-IV): sequencing the most valuable type-strain genomes for metagenomic binning, comparative biology and taxonomic classification.</title>
        <authorList>
            <person name="Goeker M."/>
        </authorList>
    </citation>
    <scope>NUCLEOTIDE SEQUENCE [LARGE SCALE GENOMIC DNA]</scope>
    <source>
        <strain evidence="7 8">DSM 25894</strain>
    </source>
</reference>
<dbReference type="CDD" id="cd00165">
    <property type="entry name" value="S4"/>
    <property type="match status" value="1"/>
</dbReference>
<dbReference type="RefSeq" id="WP_424399168.1">
    <property type="nucleotide sequence ID" value="NZ_SMAN01000016.1"/>
</dbReference>
<dbReference type="GO" id="GO:0005829">
    <property type="term" value="C:cytosol"/>
    <property type="evidence" value="ECO:0007669"/>
    <property type="project" value="UniProtKB-ARBA"/>
</dbReference>
<dbReference type="AlphaFoldDB" id="A0A4R3N015"/>
<dbReference type="PANTHER" id="PTHR47683">
    <property type="entry name" value="PSEUDOURIDINE SYNTHASE FAMILY PROTEIN-RELATED"/>
    <property type="match status" value="1"/>
</dbReference>